<dbReference type="Gene3D" id="1.10.10.10">
    <property type="entry name" value="Winged helix-like DNA-binding domain superfamily/Winged helix DNA-binding domain"/>
    <property type="match status" value="1"/>
</dbReference>
<sequence length="196" mass="22752">MKYKKLNVQTLDLTDLFKILTNQARLEILVLLKDSCSTLNEMIEKLSMDKSTIYRHLRYLKNRSLIISYEKDGVERYDLSCKLVYDLIESGIQILSNLKNIKSYSYNNLKIFSNEIKNIEEINVDKFIDLCGEVCPVPDVTARKEIKKLKKGQVLLVIVDYPLSKERIPKIIESDGNEILAIVDDSLSTKIYIRRN</sequence>
<evidence type="ECO:0000313" key="3">
    <source>
        <dbReference type="EMBL" id="BBE31460.1"/>
    </source>
</evidence>
<dbReference type="PANTHER" id="PTHR33279:SF6">
    <property type="entry name" value="SULFUR CARRIER PROTEIN YEDF-RELATED"/>
    <property type="match status" value="1"/>
</dbReference>
<dbReference type="GO" id="GO:0003700">
    <property type="term" value="F:DNA-binding transcription factor activity"/>
    <property type="evidence" value="ECO:0007669"/>
    <property type="project" value="InterPro"/>
</dbReference>
<dbReference type="EMBL" id="AP018712">
    <property type="protein sequence ID" value="BBE31460.1"/>
    <property type="molecule type" value="Genomic_DNA"/>
</dbReference>
<dbReference type="Pfam" id="PF01022">
    <property type="entry name" value="HTH_5"/>
    <property type="match status" value="1"/>
</dbReference>
<dbReference type="PANTHER" id="PTHR33279">
    <property type="entry name" value="SULFUR CARRIER PROTEIN YEDF-RELATED"/>
    <property type="match status" value="1"/>
</dbReference>
<protein>
    <recommendedName>
        <fullName evidence="2">HTH arsR-type domain-containing protein</fullName>
    </recommendedName>
</protein>
<dbReference type="Pfam" id="PF01206">
    <property type="entry name" value="TusA"/>
    <property type="match status" value="1"/>
</dbReference>
<feature type="domain" description="HTH arsR-type" evidence="2">
    <location>
        <begin position="6"/>
        <end position="99"/>
    </location>
</feature>
<accession>A0A7G1G4L6</accession>
<dbReference type="CDD" id="cd00291">
    <property type="entry name" value="SirA_YedF_YeeD"/>
    <property type="match status" value="1"/>
</dbReference>
<dbReference type="InterPro" id="IPR036390">
    <property type="entry name" value="WH_DNA-bd_sf"/>
</dbReference>
<dbReference type="KEGG" id="ocy:OSSY52_16010"/>
<dbReference type="CDD" id="cd00090">
    <property type="entry name" value="HTH_ARSR"/>
    <property type="match status" value="1"/>
</dbReference>
<keyword evidence="4" id="KW-1185">Reference proteome</keyword>
<proteinExistence type="inferred from homology"/>
<evidence type="ECO:0000256" key="1">
    <source>
        <dbReference type="ARBA" id="ARBA00008984"/>
    </source>
</evidence>
<dbReference type="SUPFAM" id="SSF64307">
    <property type="entry name" value="SirA-like"/>
    <property type="match status" value="1"/>
</dbReference>
<gene>
    <name evidence="3" type="ORF">OSSY52_16010</name>
</gene>
<name>A0A7G1G4L6_9BACT</name>
<dbReference type="RefSeq" id="WP_190614006.1">
    <property type="nucleotide sequence ID" value="NZ_AP018712.1"/>
</dbReference>
<dbReference type="AlphaFoldDB" id="A0A7G1G4L6"/>
<dbReference type="InParanoid" id="A0A7G1G4L6"/>
<dbReference type="Proteomes" id="UP000516361">
    <property type="component" value="Chromosome"/>
</dbReference>
<dbReference type="Gene3D" id="3.30.110.40">
    <property type="entry name" value="TusA-like domain"/>
    <property type="match status" value="1"/>
</dbReference>
<dbReference type="InterPro" id="IPR011991">
    <property type="entry name" value="ArsR-like_HTH"/>
</dbReference>
<reference evidence="3 4" key="1">
    <citation type="submission" date="2018-06" db="EMBL/GenBank/DDBJ databases">
        <title>Genome sequencing of Oceanotoga sp. sy52.</title>
        <authorList>
            <person name="Mori K."/>
        </authorList>
    </citation>
    <scope>NUCLEOTIDE SEQUENCE [LARGE SCALE GENOMIC DNA]</scope>
    <source>
        <strain evidence="4">sy52</strain>
    </source>
</reference>
<dbReference type="PROSITE" id="PS01148">
    <property type="entry name" value="UPF0033"/>
    <property type="match status" value="1"/>
</dbReference>
<dbReference type="InterPro" id="IPR036388">
    <property type="entry name" value="WH-like_DNA-bd_sf"/>
</dbReference>
<dbReference type="SUPFAM" id="SSF46785">
    <property type="entry name" value="Winged helix' DNA-binding domain"/>
    <property type="match status" value="1"/>
</dbReference>
<comment type="similarity">
    <text evidence="1">Belongs to the sulfur carrier protein TusA family.</text>
</comment>
<dbReference type="InterPro" id="IPR036868">
    <property type="entry name" value="TusA-like_sf"/>
</dbReference>
<evidence type="ECO:0000313" key="4">
    <source>
        <dbReference type="Proteomes" id="UP000516361"/>
    </source>
</evidence>
<organism evidence="3 4">
    <name type="scientific">Tepiditoga spiralis</name>
    <dbReference type="NCBI Taxonomy" id="2108365"/>
    <lineage>
        <taxon>Bacteria</taxon>
        <taxon>Thermotogati</taxon>
        <taxon>Thermotogota</taxon>
        <taxon>Thermotogae</taxon>
        <taxon>Petrotogales</taxon>
        <taxon>Petrotogaceae</taxon>
        <taxon>Tepiditoga</taxon>
    </lineage>
</organism>
<dbReference type="PROSITE" id="PS50987">
    <property type="entry name" value="HTH_ARSR_2"/>
    <property type="match status" value="1"/>
</dbReference>
<dbReference type="InterPro" id="IPR001845">
    <property type="entry name" value="HTH_ArsR_DNA-bd_dom"/>
</dbReference>
<dbReference type="InterPro" id="IPR001455">
    <property type="entry name" value="TusA-like"/>
</dbReference>
<evidence type="ECO:0000259" key="2">
    <source>
        <dbReference type="PROSITE" id="PS50987"/>
    </source>
</evidence>
<dbReference type="SMART" id="SM00418">
    <property type="entry name" value="HTH_ARSR"/>
    <property type="match status" value="1"/>
</dbReference>